<feature type="domain" description="Calcineurin-like phosphoesterase" evidence="3">
    <location>
        <begin position="1"/>
        <end position="159"/>
    </location>
</feature>
<dbReference type="EMBL" id="QQRQ01000002">
    <property type="protein sequence ID" value="RFT07477.1"/>
    <property type="molecule type" value="Genomic_DNA"/>
</dbReference>
<dbReference type="GO" id="GO:0046872">
    <property type="term" value="F:metal ion binding"/>
    <property type="evidence" value="ECO:0007669"/>
    <property type="project" value="UniProtKB-KW"/>
</dbReference>
<accession>A0A3E2B631</accession>
<evidence type="ECO:0000313" key="5">
    <source>
        <dbReference type="Proteomes" id="UP000260649"/>
    </source>
</evidence>
<proteinExistence type="inferred from homology"/>
<evidence type="ECO:0000259" key="3">
    <source>
        <dbReference type="Pfam" id="PF12850"/>
    </source>
</evidence>
<dbReference type="SUPFAM" id="SSF56300">
    <property type="entry name" value="Metallo-dependent phosphatases"/>
    <property type="match status" value="1"/>
</dbReference>
<dbReference type="EC" id="3.1.4.-" evidence="2"/>
<gene>
    <name evidence="4" type="ORF">DV520_02195</name>
</gene>
<keyword evidence="2" id="KW-0479">Metal-binding</keyword>
<dbReference type="OrthoDB" id="9800565at2"/>
<comment type="cofactor">
    <cofactor evidence="2">
        <name>a divalent metal cation</name>
        <dbReference type="ChEBI" id="CHEBI:60240"/>
    </cofactor>
</comment>
<keyword evidence="5" id="KW-1185">Reference proteome</keyword>
<dbReference type="InterPro" id="IPR029052">
    <property type="entry name" value="Metallo-depent_PP-like"/>
</dbReference>
<dbReference type="PANTHER" id="PTHR11124">
    <property type="entry name" value="VACUOLAR SORTING PROTEIN VPS29"/>
    <property type="match status" value="1"/>
</dbReference>
<dbReference type="GeneID" id="97994548"/>
<evidence type="ECO:0000256" key="1">
    <source>
        <dbReference type="ARBA" id="ARBA00008950"/>
    </source>
</evidence>
<name>A0A3E2B631_9FIRM</name>
<comment type="caution">
    <text evidence="4">The sequence shown here is derived from an EMBL/GenBank/DDBJ whole genome shotgun (WGS) entry which is preliminary data.</text>
</comment>
<dbReference type="InterPro" id="IPR000979">
    <property type="entry name" value="Phosphodiesterase_MJ0936/Vps29"/>
</dbReference>
<evidence type="ECO:0000313" key="4">
    <source>
        <dbReference type="EMBL" id="RFT07477.1"/>
    </source>
</evidence>
<dbReference type="Proteomes" id="UP000260649">
    <property type="component" value="Unassembled WGS sequence"/>
</dbReference>
<reference evidence="4 5" key="1">
    <citation type="submission" date="2018-07" db="EMBL/GenBank/DDBJ databases">
        <title>GABA Modulating Bacteria of the Human Gut Microbiota.</title>
        <authorList>
            <person name="Strandwitz P."/>
            <person name="Kim K.H."/>
            <person name="Terekhova D."/>
            <person name="Liu J.K."/>
            <person name="Sharma A."/>
            <person name="Levering J."/>
            <person name="Mcdonald D."/>
            <person name="Dietrich D."/>
            <person name="Ramadhar T.R."/>
            <person name="Lekbua A."/>
            <person name="Mroue N."/>
            <person name="Liston C."/>
            <person name="Stewart E.J."/>
            <person name="Dubin M.J."/>
            <person name="Zengler K."/>
            <person name="Knight R."/>
            <person name="Gilbert J.A."/>
            <person name="Clardy J."/>
            <person name="Lewis K."/>
        </authorList>
    </citation>
    <scope>NUCLEOTIDE SEQUENCE [LARGE SCALE GENOMIC DNA]</scope>
    <source>
        <strain evidence="4 5">KLE1738</strain>
    </source>
</reference>
<dbReference type="Pfam" id="PF12850">
    <property type="entry name" value="Metallophos_2"/>
    <property type="match status" value="1"/>
</dbReference>
<evidence type="ECO:0000256" key="2">
    <source>
        <dbReference type="RuleBase" id="RU362039"/>
    </source>
</evidence>
<comment type="similarity">
    <text evidence="1 2">Belongs to the metallophosphoesterase superfamily. YfcE family.</text>
</comment>
<dbReference type="InterPro" id="IPR024654">
    <property type="entry name" value="Calcineurin-like_PHP_lpxH"/>
</dbReference>
<dbReference type="RefSeq" id="WP_021919576.1">
    <property type="nucleotide sequence ID" value="NZ_CAKXKJ010000009.1"/>
</dbReference>
<protein>
    <recommendedName>
        <fullName evidence="2">Phosphoesterase</fullName>
        <ecNumber evidence="2">3.1.4.-</ecNumber>
    </recommendedName>
</protein>
<dbReference type="AlphaFoldDB" id="A0A3E2B631"/>
<dbReference type="GO" id="GO:0016787">
    <property type="term" value="F:hydrolase activity"/>
    <property type="evidence" value="ECO:0007669"/>
    <property type="project" value="UniProtKB-UniRule"/>
</dbReference>
<sequence length="190" mass="21072">MKRLIASDLHGSARFCRQLLERYQQEGAQQLILLGDLVYSGSYAPQYEYDPHQVIQLLRPLAREILWVEGNCDRGAGALGPAFPMYAGSATVSWEGLSVFLTHGHRYGPHNPPPIGAAQVLLSGHTHIPSWQWVGDLFCANPGSVSLPRGGSPHSCLLYEDGLFRWLTLEGETFHWEVLPPPSKENILSD</sequence>
<dbReference type="Gene3D" id="3.60.21.10">
    <property type="match status" value="1"/>
</dbReference>
<dbReference type="NCBIfam" id="NF006988">
    <property type="entry name" value="PRK09453.1"/>
    <property type="match status" value="1"/>
</dbReference>
<dbReference type="NCBIfam" id="TIGR00040">
    <property type="entry name" value="yfcE"/>
    <property type="match status" value="1"/>
</dbReference>
<organism evidence="4 5">
    <name type="scientific">Evtepia gabavorous</name>
    <dbReference type="NCBI Taxonomy" id="2211183"/>
    <lineage>
        <taxon>Bacteria</taxon>
        <taxon>Bacillati</taxon>
        <taxon>Bacillota</taxon>
        <taxon>Clostridia</taxon>
        <taxon>Eubacteriales</taxon>
        <taxon>Evtepia</taxon>
    </lineage>
</organism>